<dbReference type="RefSeq" id="WP_140905724.1">
    <property type="nucleotide sequence ID" value="NZ_JBHTMD010000022.1"/>
</dbReference>
<dbReference type="GO" id="GO:0015888">
    <property type="term" value="P:thiamine transport"/>
    <property type="evidence" value="ECO:0007669"/>
    <property type="project" value="TreeGrafter"/>
</dbReference>
<keyword evidence="1 2" id="KW-0732">Signal</keyword>
<sequence>MALLKAPYALIASLGLFYAGGAYAQKAELVVYTTLEKEQLAPYAAAFTKDNPDISITWLRESPGILVARVLAEKQNLQADVFWGIPLTNLLSFEKDDLLMSYRPAGAEELKPRFQDTRENPTWAGMDTWLSMICYNSVEGEKRGIPAPKTWQDLANPVYKGQIVMPNAVSSHSGYMNVNDWLQKLGNDKGWEFMDALNQNIASYTHSGTKPCKMAAAGEYVVGISNDIVAPSLKSKGAPIDIIVPSDKVSWEIEASAIAKTTKNPEAAKRLMDWTVSKQANEEYNKFMAIVARPDVTGKPKNYPENAESLLSENDYAVSLANRDAVLVEWSKRYDAKSEPKQ</sequence>
<dbReference type="OrthoDB" id="9766989at2"/>
<organism evidence="3 4">
    <name type="scientific">Brucella gallinifaecis</name>
    <dbReference type="NCBI Taxonomy" id="215590"/>
    <lineage>
        <taxon>Bacteria</taxon>
        <taxon>Pseudomonadati</taxon>
        <taxon>Pseudomonadota</taxon>
        <taxon>Alphaproteobacteria</taxon>
        <taxon>Hyphomicrobiales</taxon>
        <taxon>Brucellaceae</taxon>
        <taxon>Brucella/Ochrobactrum group</taxon>
        <taxon>Brucella</taxon>
    </lineage>
</organism>
<dbReference type="Proteomes" id="UP000315388">
    <property type="component" value="Unassembled WGS sequence"/>
</dbReference>
<dbReference type="GO" id="GO:0030975">
    <property type="term" value="F:thiamine binding"/>
    <property type="evidence" value="ECO:0007669"/>
    <property type="project" value="TreeGrafter"/>
</dbReference>
<dbReference type="PANTHER" id="PTHR30006:SF2">
    <property type="entry name" value="ABC TRANSPORTER SUBSTRATE-BINDING PROTEIN"/>
    <property type="match status" value="1"/>
</dbReference>
<evidence type="ECO:0000256" key="1">
    <source>
        <dbReference type="ARBA" id="ARBA00022729"/>
    </source>
</evidence>
<dbReference type="EMBL" id="VEWJ01000009">
    <property type="protein sequence ID" value="TPF74737.1"/>
    <property type="molecule type" value="Genomic_DNA"/>
</dbReference>
<feature type="signal peptide" evidence="2">
    <location>
        <begin position="1"/>
        <end position="24"/>
    </location>
</feature>
<accession>A0A502BLM9</accession>
<reference evidence="3 4" key="1">
    <citation type="journal article" date="2003" name="Int. J. Syst. Evol. Microbiol.">
        <title>Towards a standardized format for the description of a novel species (of an established genus): Ochrobactrum gallinifaecis sp. nov.</title>
        <authorList>
            <person name="Kampfer P."/>
            <person name="Buczolits S."/>
            <person name="Albrecht A."/>
            <person name="Busse H.J."/>
            <person name="Stackebrandt E."/>
        </authorList>
    </citation>
    <scope>NUCLEOTIDE SEQUENCE [LARGE SCALE GENOMIC DNA]</scope>
    <source>
        <strain evidence="3 4">ISO 196</strain>
    </source>
</reference>
<dbReference type="AlphaFoldDB" id="A0A502BLM9"/>
<feature type="chain" id="PRO_5021277145" evidence="2">
    <location>
        <begin position="25"/>
        <end position="342"/>
    </location>
</feature>
<dbReference type="InterPro" id="IPR017663">
    <property type="entry name" value="ABC_2-AEP-bd"/>
</dbReference>
<dbReference type="InterPro" id="IPR026045">
    <property type="entry name" value="Ferric-bd"/>
</dbReference>
<dbReference type="Gene3D" id="3.40.190.10">
    <property type="entry name" value="Periplasmic binding protein-like II"/>
    <property type="match status" value="2"/>
</dbReference>
<dbReference type="Pfam" id="PF13343">
    <property type="entry name" value="SBP_bac_6"/>
    <property type="match status" value="1"/>
</dbReference>
<comment type="caution">
    <text evidence="3">The sequence shown here is derived from an EMBL/GenBank/DDBJ whole genome shotgun (WGS) entry which is preliminary data.</text>
</comment>
<evidence type="ECO:0000256" key="2">
    <source>
        <dbReference type="SAM" id="SignalP"/>
    </source>
</evidence>
<dbReference type="CDD" id="cd13544">
    <property type="entry name" value="PBP2_Fbp_like_1"/>
    <property type="match status" value="1"/>
</dbReference>
<name>A0A502BLM9_9HYPH</name>
<dbReference type="NCBIfam" id="TIGR03261">
    <property type="entry name" value="phnS2"/>
    <property type="match status" value="1"/>
</dbReference>
<keyword evidence="4" id="KW-1185">Reference proteome</keyword>
<proteinExistence type="predicted"/>
<protein>
    <submittedName>
        <fullName evidence="3">Putative 2-aminoethylphosphonate ABC transporter substrate-binding protein</fullName>
    </submittedName>
</protein>
<evidence type="ECO:0000313" key="4">
    <source>
        <dbReference type="Proteomes" id="UP000315388"/>
    </source>
</evidence>
<dbReference type="PIRSF" id="PIRSF002825">
    <property type="entry name" value="CfbpA"/>
    <property type="match status" value="1"/>
</dbReference>
<dbReference type="GO" id="GO:0030976">
    <property type="term" value="F:thiamine pyrophosphate binding"/>
    <property type="evidence" value="ECO:0007669"/>
    <property type="project" value="TreeGrafter"/>
</dbReference>
<dbReference type="PANTHER" id="PTHR30006">
    <property type="entry name" value="THIAMINE-BINDING PERIPLASMIC PROTEIN-RELATED"/>
    <property type="match status" value="1"/>
</dbReference>
<dbReference type="GO" id="GO:0030288">
    <property type="term" value="C:outer membrane-bounded periplasmic space"/>
    <property type="evidence" value="ECO:0007669"/>
    <property type="project" value="TreeGrafter"/>
</dbReference>
<gene>
    <name evidence="3" type="ORF">FHY56_13145</name>
</gene>
<evidence type="ECO:0000313" key="3">
    <source>
        <dbReference type="EMBL" id="TPF74737.1"/>
    </source>
</evidence>
<dbReference type="SUPFAM" id="SSF53850">
    <property type="entry name" value="Periplasmic binding protein-like II"/>
    <property type="match status" value="1"/>
</dbReference>